<reference evidence="3" key="1">
    <citation type="submission" date="2020-07" db="EMBL/GenBank/DDBJ databases">
        <authorList>
            <person name="Tarantini F.S."/>
            <person name="Hong K.W."/>
            <person name="Chan K.G."/>
        </authorList>
    </citation>
    <scope>NUCLEOTIDE SEQUENCE</scope>
    <source>
        <strain evidence="3">32-07</strain>
    </source>
</reference>
<dbReference type="RefSeq" id="WP_231334851.1">
    <property type="nucleotide sequence ID" value="NZ_CP059572.1"/>
</dbReference>
<keyword evidence="4" id="KW-1185">Reference proteome</keyword>
<dbReference type="SUPFAM" id="SSF47413">
    <property type="entry name" value="lambda repressor-like DNA-binding domains"/>
    <property type="match status" value="1"/>
</dbReference>
<dbReference type="InterPro" id="IPR001387">
    <property type="entry name" value="Cro/C1-type_HTH"/>
</dbReference>
<dbReference type="PROSITE" id="PS50943">
    <property type="entry name" value="HTH_CROC1"/>
    <property type="match status" value="1"/>
</dbReference>
<sequence length="405" mass="44016">MHDEATVGARLRELRRWRGMTLDQLAGQAGLSKSFLSRAERGHRALDRRSHISALASALRVSETDLVGGPHLGADPLQADPHTVVPAIRVALQTNTLAAPGVERARPIEDLVTEMHRIEPYHQACDYLEVGRSLPWLLDELHHHACDPADEAVYRTALETLVDACVAATFTCKDLGYPDLAHLAAVRAEEAAGILDDPVRRGQADFLRVHTMPRAGSWDRTLLAAERAADRLEPHADGGSGREVLGMLTLSASLAAAVNRDPDRAVDWIGEASRLAARLPDTPDDNWMSFSATNVGVWNVAVNVECGQRGGAVLDLAREVDESKLVHKSGRHAAFLADVGRGLAQESKTRAEAVRWLYRAEATAPQWIRNSKPVRETVAVLLKQARAAAGGRELRGMAARMGVPH</sequence>
<keyword evidence="1" id="KW-0238">DNA-binding</keyword>
<gene>
    <name evidence="3" type="ORF">AGRA3207_002559</name>
</gene>
<dbReference type="Proteomes" id="UP001049518">
    <property type="component" value="Chromosome"/>
</dbReference>
<dbReference type="PANTHER" id="PTHR46797:SF1">
    <property type="entry name" value="METHYLPHOSPHONATE SYNTHASE"/>
    <property type="match status" value="1"/>
</dbReference>
<dbReference type="InterPro" id="IPR050807">
    <property type="entry name" value="TransReg_Diox_bact_type"/>
</dbReference>
<dbReference type="SMART" id="SM00530">
    <property type="entry name" value="HTH_XRE"/>
    <property type="match status" value="1"/>
</dbReference>
<name>A0ABX8QS85_9ACTN</name>
<dbReference type="InterPro" id="IPR010982">
    <property type="entry name" value="Lambda_DNA-bd_dom_sf"/>
</dbReference>
<dbReference type="Gene3D" id="1.10.260.40">
    <property type="entry name" value="lambda repressor-like DNA-binding domains"/>
    <property type="match status" value="1"/>
</dbReference>
<protein>
    <submittedName>
        <fullName evidence="3">Helix-turn-helix domain-containing protein</fullName>
    </submittedName>
</protein>
<organism evidence="3 4">
    <name type="scientific">Actinomadura graeca</name>
    <dbReference type="NCBI Taxonomy" id="2750812"/>
    <lineage>
        <taxon>Bacteria</taxon>
        <taxon>Bacillati</taxon>
        <taxon>Actinomycetota</taxon>
        <taxon>Actinomycetes</taxon>
        <taxon>Streptosporangiales</taxon>
        <taxon>Thermomonosporaceae</taxon>
        <taxon>Actinomadura</taxon>
    </lineage>
</organism>
<evidence type="ECO:0000256" key="1">
    <source>
        <dbReference type="ARBA" id="ARBA00023125"/>
    </source>
</evidence>
<dbReference type="PANTHER" id="PTHR46797">
    <property type="entry name" value="HTH-TYPE TRANSCRIPTIONAL REGULATOR"/>
    <property type="match status" value="1"/>
</dbReference>
<feature type="domain" description="HTH cro/C1-type" evidence="2">
    <location>
        <begin position="11"/>
        <end position="66"/>
    </location>
</feature>
<evidence type="ECO:0000313" key="3">
    <source>
        <dbReference type="EMBL" id="QXJ21681.1"/>
    </source>
</evidence>
<proteinExistence type="predicted"/>
<dbReference type="Pfam" id="PF13560">
    <property type="entry name" value="HTH_31"/>
    <property type="match status" value="1"/>
</dbReference>
<dbReference type="EMBL" id="CP059572">
    <property type="protein sequence ID" value="QXJ21681.1"/>
    <property type="molecule type" value="Genomic_DNA"/>
</dbReference>
<dbReference type="CDD" id="cd00093">
    <property type="entry name" value="HTH_XRE"/>
    <property type="match status" value="1"/>
</dbReference>
<evidence type="ECO:0000313" key="4">
    <source>
        <dbReference type="Proteomes" id="UP001049518"/>
    </source>
</evidence>
<evidence type="ECO:0000259" key="2">
    <source>
        <dbReference type="PROSITE" id="PS50943"/>
    </source>
</evidence>
<accession>A0ABX8QS85</accession>